<dbReference type="GO" id="GO:0005886">
    <property type="term" value="C:plasma membrane"/>
    <property type="evidence" value="ECO:0007669"/>
    <property type="project" value="UniProtKB-SubCell"/>
</dbReference>
<evidence type="ECO:0000256" key="5">
    <source>
        <dbReference type="ARBA" id="ARBA00023136"/>
    </source>
</evidence>
<dbReference type="AlphaFoldDB" id="A0A6N7YQ76"/>
<feature type="transmembrane region" description="Helical" evidence="6">
    <location>
        <begin position="328"/>
        <end position="346"/>
    </location>
</feature>
<dbReference type="Pfam" id="PF03706">
    <property type="entry name" value="LPG_synthase_TM"/>
    <property type="match status" value="1"/>
</dbReference>
<keyword evidence="5 6" id="KW-0472">Membrane</keyword>
<comment type="caution">
    <text evidence="7">The sequence shown here is derived from an EMBL/GenBank/DDBJ whole genome shotgun (WGS) entry which is preliminary data.</text>
</comment>
<keyword evidence="8" id="KW-1185">Reference proteome</keyword>
<evidence type="ECO:0000256" key="2">
    <source>
        <dbReference type="ARBA" id="ARBA00022475"/>
    </source>
</evidence>
<feature type="transmembrane region" description="Helical" evidence="6">
    <location>
        <begin position="240"/>
        <end position="266"/>
    </location>
</feature>
<proteinExistence type="predicted"/>
<feature type="transmembrane region" description="Helical" evidence="6">
    <location>
        <begin position="135"/>
        <end position="158"/>
    </location>
</feature>
<keyword evidence="3 6" id="KW-0812">Transmembrane</keyword>
<dbReference type="PANTHER" id="PTHR39087:SF2">
    <property type="entry name" value="UPF0104 MEMBRANE PROTEIN MJ1595"/>
    <property type="match status" value="1"/>
</dbReference>
<protein>
    <recommendedName>
        <fullName evidence="9">Flippase-like domain-containing protein</fullName>
    </recommendedName>
</protein>
<feature type="transmembrane region" description="Helical" evidence="6">
    <location>
        <begin position="28"/>
        <end position="46"/>
    </location>
</feature>
<dbReference type="PANTHER" id="PTHR39087">
    <property type="entry name" value="UPF0104 MEMBRANE PROTEIN MJ1595"/>
    <property type="match status" value="1"/>
</dbReference>
<evidence type="ECO:0000256" key="1">
    <source>
        <dbReference type="ARBA" id="ARBA00004651"/>
    </source>
</evidence>
<organism evidence="7 8">
    <name type="scientific">Amycolatopsis pithecellobii</name>
    <dbReference type="NCBI Taxonomy" id="664692"/>
    <lineage>
        <taxon>Bacteria</taxon>
        <taxon>Bacillati</taxon>
        <taxon>Actinomycetota</taxon>
        <taxon>Actinomycetes</taxon>
        <taxon>Pseudonocardiales</taxon>
        <taxon>Pseudonocardiaceae</taxon>
        <taxon>Amycolatopsis</taxon>
    </lineage>
</organism>
<evidence type="ECO:0000313" key="7">
    <source>
        <dbReference type="EMBL" id="MTD55167.1"/>
    </source>
</evidence>
<evidence type="ECO:0000256" key="3">
    <source>
        <dbReference type="ARBA" id="ARBA00022692"/>
    </source>
</evidence>
<evidence type="ECO:0000256" key="6">
    <source>
        <dbReference type="SAM" id="Phobius"/>
    </source>
</evidence>
<gene>
    <name evidence="7" type="ORF">GKO32_14415</name>
</gene>
<feature type="transmembrane region" description="Helical" evidence="6">
    <location>
        <begin position="58"/>
        <end position="76"/>
    </location>
</feature>
<keyword evidence="2" id="KW-1003">Cell membrane</keyword>
<sequence length="352" mass="36408">MRDLEPCRCGDVRRFVVSVTTRPPKLRLVLDLVLAAVGIGIAVWRLGTVTHVEVRPVAVPWVLAAIAGAVISLVLYGELHRRLLWGAGARVPGRTVQAVNFAGNAIAQTVPSAGTTVGLAYLVASLRARGAGTAVALWSSTVAALLSAAVLVVFAPLVSAGTGFLSWRAAVALAVLMAGLSVLVWRLLRKPSALHGIARHIVALARHLPVVRRQDWATADPNPLETLAERVAGFRLRRRTWAAATSCAVASWGADFLALAACVAATADRLPWPAVAVGYLAVQASIGLQLTPAGAGAAEAGLLAALTAGGLGAPEAAFAVVLYRAITWIGLSAAGWVVFAVTGALLRRPKAA</sequence>
<dbReference type="InterPro" id="IPR022791">
    <property type="entry name" value="L-PG_synthase/AglD"/>
</dbReference>
<evidence type="ECO:0008006" key="9">
    <source>
        <dbReference type="Google" id="ProtNLM"/>
    </source>
</evidence>
<comment type="subcellular location">
    <subcellularLocation>
        <location evidence="1">Cell membrane</location>
        <topology evidence="1">Multi-pass membrane protein</topology>
    </subcellularLocation>
</comment>
<dbReference type="EMBL" id="WMBA01000018">
    <property type="protein sequence ID" value="MTD55167.1"/>
    <property type="molecule type" value="Genomic_DNA"/>
</dbReference>
<feature type="transmembrane region" description="Helical" evidence="6">
    <location>
        <begin position="164"/>
        <end position="185"/>
    </location>
</feature>
<reference evidence="7 8" key="1">
    <citation type="submission" date="2019-11" db="EMBL/GenBank/DDBJ databases">
        <title>Draft genome of Amycolatopsis RM579.</title>
        <authorList>
            <person name="Duangmal K."/>
            <person name="Mingma R."/>
        </authorList>
    </citation>
    <scope>NUCLEOTIDE SEQUENCE [LARGE SCALE GENOMIC DNA]</scope>
    <source>
        <strain evidence="7 8">RM579</strain>
    </source>
</reference>
<evidence type="ECO:0000256" key="4">
    <source>
        <dbReference type="ARBA" id="ARBA00022989"/>
    </source>
</evidence>
<evidence type="ECO:0000313" key="8">
    <source>
        <dbReference type="Proteomes" id="UP000440096"/>
    </source>
</evidence>
<accession>A0A6N7YQ76</accession>
<dbReference type="Proteomes" id="UP000440096">
    <property type="component" value="Unassembled WGS sequence"/>
</dbReference>
<keyword evidence="4 6" id="KW-1133">Transmembrane helix</keyword>
<name>A0A6N7YQ76_9PSEU</name>